<reference evidence="8 9" key="1">
    <citation type="journal article" date="2016" name="Nat. Commun.">
        <title>Thousands of microbial genomes shed light on interconnected biogeochemical processes in an aquifer system.</title>
        <authorList>
            <person name="Anantharaman K."/>
            <person name="Brown C.T."/>
            <person name="Hug L.A."/>
            <person name="Sharon I."/>
            <person name="Castelle C.J."/>
            <person name="Probst A.J."/>
            <person name="Thomas B.C."/>
            <person name="Singh A."/>
            <person name="Wilkins M.J."/>
            <person name="Karaoz U."/>
            <person name="Brodie E.L."/>
            <person name="Williams K.H."/>
            <person name="Hubbard S.S."/>
            <person name="Banfield J.F."/>
        </authorList>
    </citation>
    <scope>NUCLEOTIDE SEQUENCE [LARGE SCALE GENOMIC DNA]</scope>
</reference>
<evidence type="ECO:0000256" key="3">
    <source>
        <dbReference type="ARBA" id="ARBA00012966"/>
    </source>
</evidence>
<organism evidence="8 9">
    <name type="scientific">candidate division WWE3 bacterium RBG_16_37_10</name>
    <dbReference type="NCBI Taxonomy" id="1802610"/>
    <lineage>
        <taxon>Bacteria</taxon>
        <taxon>Katanobacteria</taxon>
    </lineage>
</organism>
<dbReference type="STRING" id="1802610.A2W32_02275"/>
<comment type="cofactor">
    <cofactor evidence="1">
        <name>Mg(2+)</name>
        <dbReference type="ChEBI" id="CHEBI:18420"/>
    </cofactor>
</comment>
<comment type="caution">
    <text evidence="6">Lacks conserved residue(s) required for the propagation of feature annotation.</text>
</comment>
<comment type="caution">
    <text evidence="8">The sequence shown here is derived from an EMBL/GenBank/DDBJ whole genome shotgun (WGS) entry which is preliminary data.</text>
</comment>
<evidence type="ECO:0000256" key="4">
    <source>
        <dbReference type="ARBA" id="ARBA00022679"/>
    </source>
</evidence>
<evidence type="ECO:0000256" key="1">
    <source>
        <dbReference type="ARBA" id="ARBA00001946"/>
    </source>
</evidence>
<feature type="domain" description="Nucleoside diphosphate kinase-like" evidence="7">
    <location>
        <begin position="4"/>
        <end position="185"/>
    </location>
</feature>
<evidence type="ECO:0000256" key="5">
    <source>
        <dbReference type="ARBA" id="ARBA00022777"/>
    </source>
</evidence>
<dbReference type="EC" id="2.7.4.6" evidence="3"/>
<proteinExistence type="inferred from homology"/>
<dbReference type="Gene3D" id="3.30.70.141">
    <property type="entry name" value="Nucleoside diphosphate kinase-like domain"/>
    <property type="match status" value="1"/>
</dbReference>
<dbReference type="EMBL" id="MEUT01000030">
    <property type="protein sequence ID" value="OGC51048.1"/>
    <property type="molecule type" value="Genomic_DNA"/>
</dbReference>
<dbReference type="Proteomes" id="UP000177371">
    <property type="component" value="Unassembled WGS sequence"/>
</dbReference>
<comment type="similarity">
    <text evidence="2 6">Belongs to the NDK family.</text>
</comment>
<evidence type="ECO:0000256" key="6">
    <source>
        <dbReference type="PROSITE-ProRule" id="PRU00706"/>
    </source>
</evidence>
<dbReference type="AlphaFoldDB" id="A0A1F4V1K5"/>
<evidence type="ECO:0000313" key="9">
    <source>
        <dbReference type="Proteomes" id="UP000177371"/>
    </source>
</evidence>
<dbReference type="PANTHER" id="PTHR11349">
    <property type="entry name" value="NUCLEOSIDE DIPHOSPHATE KINASE"/>
    <property type="match status" value="1"/>
</dbReference>
<keyword evidence="5" id="KW-0418">Kinase</keyword>
<dbReference type="SUPFAM" id="SSF54919">
    <property type="entry name" value="Nucleoside diphosphate kinase, NDK"/>
    <property type="match status" value="1"/>
</dbReference>
<accession>A0A1F4V1K5</accession>
<evidence type="ECO:0000313" key="8">
    <source>
        <dbReference type="EMBL" id="OGC51048.1"/>
    </source>
</evidence>
<dbReference type="Pfam" id="PF00334">
    <property type="entry name" value="NDK"/>
    <property type="match status" value="2"/>
</dbReference>
<dbReference type="PROSITE" id="PS51374">
    <property type="entry name" value="NDPK_LIKE"/>
    <property type="match status" value="1"/>
</dbReference>
<dbReference type="InterPro" id="IPR036850">
    <property type="entry name" value="NDK-like_dom_sf"/>
</dbReference>
<dbReference type="InterPro" id="IPR034907">
    <property type="entry name" value="NDK-like_dom"/>
</dbReference>
<name>A0A1F4V1K5_UNCKA</name>
<dbReference type="GO" id="GO:0004550">
    <property type="term" value="F:nucleoside diphosphate kinase activity"/>
    <property type="evidence" value="ECO:0007669"/>
    <property type="project" value="UniProtKB-EC"/>
</dbReference>
<gene>
    <name evidence="8" type="ORF">A2W32_02275</name>
</gene>
<evidence type="ECO:0000256" key="2">
    <source>
        <dbReference type="ARBA" id="ARBA00008142"/>
    </source>
</evidence>
<sequence>MNTTEKTLVLVKHDAIIRGLVGTIIDRFEKNGLKIVAGKFKTGITKNFAQSFYINSKEWKINVGTRTIDTFNYYGYKPKKCFNSDNPAEIGNKIYEWTVNYLINGPVLALVLAGPFAITRTKEIIGSNYINEQIRGTIRADFSIDNIISANSRGRAMYNLAHRSSNITEAQRDINIWFKQGEIGNYNTAYEIIHQIQLKN</sequence>
<keyword evidence="4" id="KW-0808">Transferase</keyword>
<dbReference type="SMART" id="SM00562">
    <property type="entry name" value="NDK"/>
    <property type="match status" value="1"/>
</dbReference>
<protein>
    <recommendedName>
        <fullName evidence="3">nucleoside-diphosphate kinase</fullName>
        <ecNumber evidence="3">2.7.4.6</ecNumber>
    </recommendedName>
</protein>
<evidence type="ECO:0000259" key="7">
    <source>
        <dbReference type="SMART" id="SM00562"/>
    </source>
</evidence>